<dbReference type="PROSITE" id="PS50011">
    <property type="entry name" value="PROTEIN_KINASE_DOM"/>
    <property type="match status" value="1"/>
</dbReference>
<dbReference type="CDD" id="cd00028">
    <property type="entry name" value="B_lectin"/>
    <property type="match status" value="1"/>
</dbReference>
<dbReference type="HOGENOM" id="CLU_000288_116_2_1"/>
<feature type="domain" description="Protein kinase" evidence="22">
    <location>
        <begin position="475"/>
        <end position="768"/>
    </location>
</feature>
<evidence type="ECO:0000256" key="7">
    <source>
        <dbReference type="ARBA" id="ARBA00022729"/>
    </source>
</evidence>
<dbReference type="EMBL" id="GL377569">
    <property type="protein sequence ID" value="EFJ34419.1"/>
    <property type="molecule type" value="Genomic_DNA"/>
</dbReference>
<keyword evidence="9 19" id="KW-0547">Nucleotide-binding</keyword>
<dbReference type="PIRSF" id="PIRSF000641">
    <property type="entry name" value="SRK"/>
    <property type="match status" value="1"/>
</dbReference>
<dbReference type="PROSITE" id="PS00108">
    <property type="entry name" value="PROTEIN_KINASE_ST"/>
    <property type="match status" value="1"/>
</dbReference>
<keyword evidence="6 21" id="KW-0812">Transmembrane</keyword>
<dbReference type="InterPro" id="IPR000719">
    <property type="entry name" value="Prot_kinase_dom"/>
</dbReference>
<sequence>MCALGLGSANSLFSDHVTKPFSASDMHWVDNQGQFMQSASGNFILTFFYSSRNQYYLSVVLGAAINQIVWTANRNVPVSQADNLIFQDDGNVILFGPRGLPVWSTGTNGTDAQTLRLLDSGNLVVQDSRNRTLWESFAHPTDVIVVGQKLQRGMKLTSKRSTTDFSQGPYSLSLGDHTLELEMDMGGGALVPYWRLATDVRSILNFQTDPEFASVSPGQLGLYDGSSTLVATLPLPSQTNSSGTMVLLVLGSDGNLKSRAFTSSGQLPDASVFLDNCLLPSPCGPYGVCSSNGQCNCPASLPLINPSSPTQGCKVAALDLCKSPQDFQFQDLDTNLFYFANQFATPASAVTLQDCKRLCTENCSCTTGFFNTTSGSCYLSNTVKLGSFDSTNGGFQTFIKAPKKQGNDGQKSILIYVIVGCSLGLILALIGGFVWWYKRRLRAARADPDEEDGFLEAIPGLPARFTYKELQTATNGFSKKLGGGGFGSVYEGTLPDKSKVAVKQLESIGQGKKEFRAEVATIGSIHHVNLVRLRGFCSEGTHRLLVYEFLARGSLDKSLFNESSSQLLSDSPVNQQPPVVLDWDTRYNIALGTARGLVYLHEDCRERIIHCDIKPENILLDEHFTAKVSDFGLAKLMNREQSHVFTTMRGTRGYLAPEWLLNTAISEKSDVYSFGMVLLEIVSGRKNFDPNETSDKWYIPAYAFKQAEVGALVELLDARLKGHSNEEQVVKAVKIALWCIQEEMHLRPSIGKVVQMLEGNVPVPDPPLSSQLAVRLHARMADAVSERDGYSLGSEFNSEDLLSASYLSGPR</sequence>
<gene>
    <name evidence="25" type="ORF">SELMODRAFT_81021</name>
</gene>
<dbReference type="InterPro" id="IPR008271">
    <property type="entry name" value="Ser/Thr_kinase_AS"/>
</dbReference>
<evidence type="ECO:0000256" key="15">
    <source>
        <dbReference type="ARBA" id="ARBA00023170"/>
    </source>
</evidence>
<evidence type="ECO:0000256" key="20">
    <source>
        <dbReference type="PROSITE-ProRule" id="PRU10141"/>
    </source>
</evidence>
<dbReference type="eggNOG" id="ENOG502QUXB">
    <property type="taxonomic scope" value="Eukaryota"/>
</dbReference>
<comment type="similarity">
    <text evidence="19">Belongs to the protein kinase superfamily. Ser/Thr protein kinase family.</text>
</comment>
<evidence type="ECO:0000256" key="4">
    <source>
        <dbReference type="ARBA" id="ARBA00022553"/>
    </source>
</evidence>
<keyword evidence="11 19" id="KW-0067">ATP-binding</keyword>
<dbReference type="FunFam" id="1.10.510.10:FF:000248">
    <property type="entry name" value="S-receptor-like kinase 5"/>
    <property type="match status" value="1"/>
</dbReference>
<protein>
    <recommendedName>
        <fullName evidence="19">Receptor-like serine/threonine-protein kinase</fullName>
        <ecNumber evidence="19">2.7.11.1</ecNumber>
    </recommendedName>
</protein>
<evidence type="ECO:0000256" key="13">
    <source>
        <dbReference type="ARBA" id="ARBA00023136"/>
    </source>
</evidence>
<keyword evidence="14" id="KW-1015">Disulfide bond</keyword>
<dbReference type="GO" id="GO:0106310">
    <property type="term" value="F:protein serine kinase activity"/>
    <property type="evidence" value="ECO:0007669"/>
    <property type="project" value="RHEA"/>
</dbReference>
<dbReference type="Gene3D" id="1.10.510.10">
    <property type="entry name" value="Transferase(Phosphotransferase) domain 1"/>
    <property type="match status" value="1"/>
</dbReference>
<dbReference type="SMART" id="SM00220">
    <property type="entry name" value="S_TKc"/>
    <property type="match status" value="1"/>
</dbReference>
<dbReference type="Pfam" id="PF01453">
    <property type="entry name" value="B_lectin"/>
    <property type="match status" value="1"/>
</dbReference>
<evidence type="ECO:0000256" key="11">
    <source>
        <dbReference type="ARBA" id="ARBA00022840"/>
    </source>
</evidence>
<evidence type="ECO:0000259" key="22">
    <source>
        <dbReference type="PROSITE" id="PS50011"/>
    </source>
</evidence>
<keyword evidence="3" id="KW-0245">EGF-like domain</keyword>
<dbReference type="InterPro" id="IPR003609">
    <property type="entry name" value="Pan_app"/>
</dbReference>
<evidence type="ECO:0000256" key="18">
    <source>
        <dbReference type="ARBA" id="ARBA00048679"/>
    </source>
</evidence>
<dbReference type="Gene3D" id="2.90.10.10">
    <property type="entry name" value="Bulb-type lectin domain"/>
    <property type="match status" value="1"/>
</dbReference>
<dbReference type="InParanoid" id="D8QZK2"/>
<dbReference type="PROSITE" id="PS50948">
    <property type="entry name" value="PAN"/>
    <property type="match status" value="1"/>
</dbReference>
<feature type="transmembrane region" description="Helical" evidence="21">
    <location>
        <begin position="413"/>
        <end position="437"/>
    </location>
</feature>
<feature type="domain" description="Bulb-type lectin" evidence="23">
    <location>
        <begin position="21"/>
        <end position="138"/>
    </location>
</feature>
<proteinExistence type="inferred from homology"/>
<evidence type="ECO:0000256" key="17">
    <source>
        <dbReference type="ARBA" id="ARBA00047899"/>
    </source>
</evidence>
<evidence type="ECO:0000256" key="1">
    <source>
        <dbReference type="ARBA" id="ARBA00004479"/>
    </source>
</evidence>
<dbReference type="PANTHER" id="PTHR47976">
    <property type="entry name" value="G-TYPE LECTIN S-RECEPTOR-LIKE SERINE/THREONINE-PROTEIN KINASE SD2-5"/>
    <property type="match status" value="1"/>
</dbReference>
<accession>D8QZK2</accession>
<evidence type="ECO:0000256" key="5">
    <source>
        <dbReference type="ARBA" id="ARBA00022679"/>
    </source>
</evidence>
<comment type="subcellular location">
    <subcellularLocation>
        <location evidence="1">Membrane</location>
        <topology evidence="1">Single-pass type I membrane protein</topology>
    </subcellularLocation>
</comment>
<keyword evidence="26" id="KW-1185">Reference proteome</keyword>
<keyword evidence="8" id="KW-0430">Lectin</keyword>
<dbReference type="Proteomes" id="UP000001514">
    <property type="component" value="Unassembled WGS sequence"/>
</dbReference>
<dbReference type="PROSITE" id="PS50927">
    <property type="entry name" value="BULB_LECTIN"/>
    <property type="match status" value="1"/>
</dbReference>
<dbReference type="Gene3D" id="3.30.200.20">
    <property type="entry name" value="Phosphorylase Kinase, domain 1"/>
    <property type="match status" value="1"/>
</dbReference>
<comment type="catalytic activity">
    <reaction evidence="17 19">
        <text>L-threonyl-[protein] + ATP = O-phospho-L-threonyl-[protein] + ADP + H(+)</text>
        <dbReference type="Rhea" id="RHEA:46608"/>
        <dbReference type="Rhea" id="RHEA-COMP:11060"/>
        <dbReference type="Rhea" id="RHEA-COMP:11605"/>
        <dbReference type="ChEBI" id="CHEBI:15378"/>
        <dbReference type="ChEBI" id="CHEBI:30013"/>
        <dbReference type="ChEBI" id="CHEBI:30616"/>
        <dbReference type="ChEBI" id="CHEBI:61977"/>
        <dbReference type="ChEBI" id="CHEBI:456216"/>
        <dbReference type="EC" id="2.7.11.1"/>
    </reaction>
</comment>
<dbReference type="OrthoDB" id="1668230at2759"/>
<keyword evidence="4" id="KW-0597">Phosphoprotein</keyword>
<dbReference type="FunFam" id="3.30.200.20:FF:000178">
    <property type="entry name" value="serine/threonine-protein kinase PBS1-like"/>
    <property type="match status" value="1"/>
</dbReference>
<dbReference type="SUPFAM" id="SSF51110">
    <property type="entry name" value="alpha-D-mannose-specific plant lectins"/>
    <property type="match status" value="1"/>
</dbReference>
<dbReference type="InterPro" id="IPR001480">
    <property type="entry name" value="Bulb-type_lectin_dom"/>
</dbReference>
<evidence type="ECO:0000256" key="19">
    <source>
        <dbReference type="PIRNR" id="PIRNR000641"/>
    </source>
</evidence>
<evidence type="ECO:0000256" key="3">
    <source>
        <dbReference type="ARBA" id="ARBA00022536"/>
    </source>
</evidence>
<evidence type="ECO:0000256" key="9">
    <source>
        <dbReference type="ARBA" id="ARBA00022741"/>
    </source>
</evidence>
<evidence type="ECO:0000256" key="21">
    <source>
        <dbReference type="SAM" id="Phobius"/>
    </source>
</evidence>
<dbReference type="GO" id="GO:0005524">
    <property type="term" value="F:ATP binding"/>
    <property type="evidence" value="ECO:0007669"/>
    <property type="project" value="UniProtKB-UniRule"/>
</dbReference>
<keyword evidence="13 21" id="KW-0472">Membrane</keyword>
<evidence type="ECO:0000313" key="26">
    <source>
        <dbReference type="Proteomes" id="UP000001514"/>
    </source>
</evidence>
<feature type="binding site" evidence="20">
    <location>
        <position position="503"/>
    </location>
    <ligand>
        <name>ATP</name>
        <dbReference type="ChEBI" id="CHEBI:30616"/>
    </ligand>
</feature>
<dbReference type="InterPro" id="IPR011009">
    <property type="entry name" value="Kinase-like_dom_sf"/>
</dbReference>
<organism evidence="26">
    <name type="scientific">Selaginella moellendorffii</name>
    <name type="common">Spikemoss</name>
    <dbReference type="NCBI Taxonomy" id="88036"/>
    <lineage>
        <taxon>Eukaryota</taxon>
        <taxon>Viridiplantae</taxon>
        <taxon>Streptophyta</taxon>
        <taxon>Embryophyta</taxon>
        <taxon>Tracheophyta</taxon>
        <taxon>Lycopodiopsida</taxon>
        <taxon>Selaginellales</taxon>
        <taxon>Selaginellaceae</taxon>
        <taxon>Selaginella</taxon>
    </lineage>
</organism>
<keyword evidence="10 19" id="KW-0418">Kinase</keyword>
<evidence type="ECO:0000256" key="2">
    <source>
        <dbReference type="ARBA" id="ARBA00022527"/>
    </source>
</evidence>
<comment type="catalytic activity">
    <reaction evidence="18 19">
        <text>L-seryl-[protein] + ATP = O-phospho-L-seryl-[protein] + ADP + H(+)</text>
        <dbReference type="Rhea" id="RHEA:17989"/>
        <dbReference type="Rhea" id="RHEA-COMP:9863"/>
        <dbReference type="Rhea" id="RHEA-COMP:11604"/>
        <dbReference type="ChEBI" id="CHEBI:15378"/>
        <dbReference type="ChEBI" id="CHEBI:29999"/>
        <dbReference type="ChEBI" id="CHEBI:30616"/>
        <dbReference type="ChEBI" id="CHEBI:83421"/>
        <dbReference type="ChEBI" id="CHEBI:456216"/>
        <dbReference type="EC" id="2.7.11.1"/>
    </reaction>
</comment>
<dbReference type="CDD" id="cd14066">
    <property type="entry name" value="STKc_IRAK"/>
    <property type="match status" value="1"/>
</dbReference>
<dbReference type="Gene3D" id="3.50.4.10">
    <property type="entry name" value="Hepatocyte Growth Factor"/>
    <property type="match status" value="1"/>
</dbReference>
<keyword evidence="5 19" id="KW-0808">Transferase</keyword>
<dbReference type="KEGG" id="smo:SELMODRAFT_81021"/>
<keyword evidence="12 21" id="KW-1133">Transmembrane helix</keyword>
<dbReference type="PANTHER" id="PTHR47976:SF115">
    <property type="entry name" value="RECEPTOR-LIKE SERINE_THREONINE-PROTEIN KINASE"/>
    <property type="match status" value="1"/>
</dbReference>
<dbReference type="Pfam" id="PF00069">
    <property type="entry name" value="Pkinase"/>
    <property type="match status" value="1"/>
</dbReference>
<dbReference type="PROSITE" id="PS00107">
    <property type="entry name" value="PROTEIN_KINASE_ATP"/>
    <property type="match status" value="1"/>
</dbReference>
<evidence type="ECO:0000256" key="10">
    <source>
        <dbReference type="ARBA" id="ARBA00022777"/>
    </source>
</evidence>
<keyword evidence="7" id="KW-0732">Signal</keyword>
<dbReference type="SMART" id="SM00108">
    <property type="entry name" value="B_lectin"/>
    <property type="match status" value="1"/>
</dbReference>
<reference evidence="25 26" key="1">
    <citation type="journal article" date="2011" name="Science">
        <title>The Selaginella genome identifies genetic changes associated with the evolution of vascular plants.</title>
        <authorList>
            <person name="Banks J.A."/>
            <person name="Nishiyama T."/>
            <person name="Hasebe M."/>
            <person name="Bowman J.L."/>
            <person name="Gribskov M."/>
            <person name="dePamphilis C."/>
            <person name="Albert V.A."/>
            <person name="Aono N."/>
            <person name="Aoyama T."/>
            <person name="Ambrose B.A."/>
            <person name="Ashton N.W."/>
            <person name="Axtell M.J."/>
            <person name="Barker E."/>
            <person name="Barker M.S."/>
            <person name="Bennetzen J.L."/>
            <person name="Bonawitz N.D."/>
            <person name="Chapple C."/>
            <person name="Cheng C."/>
            <person name="Correa L.G."/>
            <person name="Dacre M."/>
            <person name="DeBarry J."/>
            <person name="Dreyer I."/>
            <person name="Elias M."/>
            <person name="Engstrom E.M."/>
            <person name="Estelle M."/>
            <person name="Feng L."/>
            <person name="Finet C."/>
            <person name="Floyd S.K."/>
            <person name="Frommer W.B."/>
            <person name="Fujita T."/>
            <person name="Gramzow L."/>
            <person name="Gutensohn M."/>
            <person name="Harholt J."/>
            <person name="Hattori M."/>
            <person name="Heyl A."/>
            <person name="Hirai T."/>
            <person name="Hiwatashi Y."/>
            <person name="Ishikawa M."/>
            <person name="Iwata M."/>
            <person name="Karol K.G."/>
            <person name="Koehler B."/>
            <person name="Kolukisaoglu U."/>
            <person name="Kubo M."/>
            <person name="Kurata T."/>
            <person name="Lalonde S."/>
            <person name="Li K."/>
            <person name="Li Y."/>
            <person name="Litt A."/>
            <person name="Lyons E."/>
            <person name="Manning G."/>
            <person name="Maruyama T."/>
            <person name="Michael T.P."/>
            <person name="Mikami K."/>
            <person name="Miyazaki S."/>
            <person name="Morinaga S."/>
            <person name="Murata T."/>
            <person name="Mueller-Roeber B."/>
            <person name="Nelson D.R."/>
            <person name="Obara M."/>
            <person name="Oguri Y."/>
            <person name="Olmstead R.G."/>
            <person name="Onodera N."/>
            <person name="Petersen B.L."/>
            <person name="Pils B."/>
            <person name="Prigge M."/>
            <person name="Rensing S.A."/>
            <person name="Riano-Pachon D.M."/>
            <person name="Roberts A.W."/>
            <person name="Sato Y."/>
            <person name="Scheller H.V."/>
            <person name="Schulz B."/>
            <person name="Schulz C."/>
            <person name="Shakirov E.V."/>
            <person name="Shibagaki N."/>
            <person name="Shinohara N."/>
            <person name="Shippen D.E."/>
            <person name="Soerensen I."/>
            <person name="Sotooka R."/>
            <person name="Sugimoto N."/>
            <person name="Sugita M."/>
            <person name="Sumikawa N."/>
            <person name="Tanurdzic M."/>
            <person name="Theissen G."/>
            <person name="Ulvskov P."/>
            <person name="Wakazuki S."/>
            <person name="Weng J.K."/>
            <person name="Willats W.W."/>
            <person name="Wipf D."/>
            <person name="Wolf P.G."/>
            <person name="Yang L."/>
            <person name="Zimmer A.D."/>
            <person name="Zhu Q."/>
            <person name="Mitros T."/>
            <person name="Hellsten U."/>
            <person name="Loque D."/>
            <person name="Otillar R."/>
            <person name="Salamov A."/>
            <person name="Schmutz J."/>
            <person name="Shapiro H."/>
            <person name="Lindquist E."/>
            <person name="Lucas S."/>
            <person name="Rokhsar D."/>
            <person name="Grigoriev I.V."/>
        </authorList>
    </citation>
    <scope>NUCLEOTIDE SEQUENCE [LARGE SCALE GENOMIC DNA]</scope>
</reference>
<keyword evidence="15" id="KW-0675">Receptor</keyword>
<evidence type="ECO:0000256" key="8">
    <source>
        <dbReference type="ARBA" id="ARBA00022734"/>
    </source>
</evidence>
<dbReference type="GO" id="GO:0004674">
    <property type="term" value="F:protein serine/threonine kinase activity"/>
    <property type="evidence" value="ECO:0007669"/>
    <property type="project" value="UniProtKB-KW"/>
</dbReference>
<dbReference type="InterPro" id="IPR036426">
    <property type="entry name" value="Bulb-type_lectin_dom_sf"/>
</dbReference>
<dbReference type="GO" id="GO:0030246">
    <property type="term" value="F:carbohydrate binding"/>
    <property type="evidence" value="ECO:0007669"/>
    <property type="project" value="UniProtKB-KW"/>
</dbReference>
<dbReference type="InterPro" id="IPR024171">
    <property type="entry name" value="SRK-like_kinase"/>
</dbReference>
<dbReference type="InterPro" id="IPR017441">
    <property type="entry name" value="Protein_kinase_ATP_BS"/>
</dbReference>
<dbReference type="GO" id="GO:0016020">
    <property type="term" value="C:membrane"/>
    <property type="evidence" value="ECO:0007669"/>
    <property type="project" value="UniProtKB-SubCell"/>
</dbReference>
<evidence type="ECO:0000259" key="24">
    <source>
        <dbReference type="PROSITE" id="PS50948"/>
    </source>
</evidence>
<dbReference type="CDD" id="cd01098">
    <property type="entry name" value="PAN_AP_plant"/>
    <property type="match status" value="1"/>
</dbReference>
<evidence type="ECO:0000256" key="14">
    <source>
        <dbReference type="ARBA" id="ARBA00023157"/>
    </source>
</evidence>
<evidence type="ECO:0000256" key="16">
    <source>
        <dbReference type="ARBA" id="ARBA00023180"/>
    </source>
</evidence>
<keyword evidence="2 19" id="KW-0723">Serine/threonine-protein kinase</keyword>
<dbReference type="EC" id="2.7.11.1" evidence="19"/>
<dbReference type="OMA" id="WITNCAI"/>
<name>D8QZK2_SELML</name>
<evidence type="ECO:0000256" key="12">
    <source>
        <dbReference type="ARBA" id="ARBA00022989"/>
    </source>
</evidence>
<dbReference type="FunCoup" id="D8QZK2">
    <property type="interactions" value="857"/>
</dbReference>
<dbReference type="AlphaFoldDB" id="D8QZK2"/>
<dbReference type="SUPFAM" id="SSF56112">
    <property type="entry name" value="Protein kinase-like (PK-like)"/>
    <property type="match status" value="1"/>
</dbReference>
<dbReference type="Gramene" id="EFJ34419">
    <property type="protein sequence ID" value="EFJ34419"/>
    <property type="gene ID" value="SELMODRAFT_81021"/>
</dbReference>
<evidence type="ECO:0000259" key="23">
    <source>
        <dbReference type="PROSITE" id="PS50927"/>
    </source>
</evidence>
<keyword evidence="16" id="KW-0325">Glycoprotein</keyword>
<evidence type="ECO:0000313" key="25">
    <source>
        <dbReference type="EMBL" id="EFJ34419.1"/>
    </source>
</evidence>
<evidence type="ECO:0000256" key="6">
    <source>
        <dbReference type="ARBA" id="ARBA00022692"/>
    </source>
</evidence>
<feature type="domain" description="Apple" evidence="24">
    <location>
        <begin position="321"/>
        <end position="402"/>
    </location>
</feature>
<dbReference type="InterPro" id="IPR051343">
    <property type="entry name" value="G-type_lectin_kinases/EP1-like"/>
</dbReference>